<dbReference type="PROSITE" id="PS00670">
    <property type="entry name" value="D_2_HYDROXYACID_DH_2"/>
    <property type="match status" value="1"/>
</dbReference>
<evidence type="ECO:0000256" key="2">
    <source>
        <dbReference type="ARBA" id="ARBA00023002"/>
    </source>
</evidence>
<keyword evidence="3" id="KW-0520">NAD</keyword>
<keyword evidence="2 6" id="KW-0560">Oxidoreductase</keyword>
<dbReference type="SUPFAM" id="SSF52283">
    <property type="entry name" value="Formate/glycerate dehydrogenase catalytic domain-like"/>
    <property type="match status" value="1"/>
</dbReference>
<dbReference type="InterPro" id="IPR006139">
    <property type="entry name" value="D-isomer_2_OHA_DH_cat_dom"/>
</dbReference>
<evidence type="ECO:0000256" key="3">
    <source>
        <dbReference type="ARBA" id="ARBA00023027"/>
    </source>
</evidence>
<comment type="similarity">
    <text evidence="1">Belongs to the D-isomer specific 2-hydroxyacid dehydrogenase family.</text>
</comment>
<dbReference type="SUPFAM" id="SSF51735">
    <property type="entry name" value="NAD(P)-binding Rossmann-fold domains"/>
    <property type="match status" value="1"/>
</dbReference>
<dbReference type="GO" id="GO:0003714">
    <property type="term" value="F:transcription corepressor activity"/>
    <property type="evidence" value="ECO:0007669"/>
    <property type="project" value="InterPro"/>
</dbReference>
<dbReference type="InterPro" id="IPR050418">
    <property type="entry name" value="D-iso_2-hydroxyacid_DH_PdxB"/>
</dbReference>
<dbReference type="PANTHER" id="PTHR43761">
    <property type="entry name" value="D-ISOMER SPECIFIC 2-HYDROXYACID DEHYDROGENASE FAMILY PROTEIN (AFU_ORTHOLOGUE AFUA_1G13630)"/>
    <property type="match status" value="1"/>
</dbReference>
<dbReference type="CDD" id="cd05299">
    <property type="entry name" value="CtBP_dh"/>
    <property type="match status" value="1"/>
</dbReference>
<dbReference type="EMBL" id="VSSQ01026446">
    <property type="protein sequence ID" value="MPM75164.1"/>
    <property type="molecule type" value="Genomic_DNA"/>
</dbReference>
<evidence type="ECO:0000259" key="5">
    <source>
        <dbReference type="Pfam" id="PF02826"/>
    </source>
</evidence>
<dbReference type="Pfam" id="PF02826">
    <property type="entry name" value="2-Hacid_dh_C"/>
    <property type="match status" value="1"/>
</dbReference>
<dbReference type="PROSITE" id="PS00671">
    <property type="entry name" value="D_2_HYDROXYACID_DH_3"/>
    <property type="match status" value="1"/>
</dbReference>
<evidence type="ECO:0000256" key="1">
    <source>
        <dbReference type="ARBA" id="ARBA00005854"/>
    </source>
</evidence>
<gene>
    <name evidence="6" type="ORF">SDC9_122155</name>
</gene>
<dbReference type="InterPro" id="IPR029753">
    <property type="entry name" value="D-isomer_DH_CS"/>
</dbReference>
<dbReference type="AlphaFoldDB" id="A0A645CE09"/>
<dbReference type="InterPro" id="IPR036291">
    <property type="entry name" value="NAD(P)-bd_dom_sf"/>
</dbReference>
<organism evidence="6">
    <name type="scientific">bioreactor metagenome</name>
    <dbReference type="NCBI Taxonomy" id="1076179"/>
    <lineage>
        <taxon>unclassified sequences</taxon>
        <taxon>metagenomes</taxon>
        <taxon>ecological metagenomes</taxon>
    </lineage>
</organism>
<dbReference type="Gene3D" id="3.40.50.720">
    <property type="entry name" value="NAD(P)-binding Rossmann-like Domain"/>
    <property type="match status" value="2"/>
</dbReference>
<dbReference type="GO" id="GO:0016618">
    <property type="term" value="F:hydroxypyruvate reductase [NAD(P)H] activity"/>
    <property type="evidence" value="ECO:0007669"/>
    <property type="project" value="UniProtKB-EC"/>
</dbReference>
<dbReference type="InterPro" id="IPR006140">
    <property type="entry name" value="D-isomer_DH_NAD-bd"/>
</dbReference>
<dbReference type="PANTHER" id="PTHR43761:SF1">
    <property type="entry name" value="D-ISOMER SPECIFIC 2-HYDROXYACID DEHYDROGENASE CATALYTIC DOMAIN-CONTAINING PROTEIN-RELATED"/>
    <property type="match status" value="1"/>
</dbReference>
<evidence type="ECO:0000313" key="6">
    <source>
        <dbReference type="EMBL" id="MPM75164.1"/>
    </source>
</evidence>
<keyword evidence="6" id="KW-0670">Pyruvate</keyword>
<comment type="caution">
    <text evidence="6">The sequence shown here is derived from an EMBL/GenBank/DDBJ whole genome shotgun (WGS) entry which is preliminary data.</text>
</comment>
<name>A0A645CE09_9ZZZZ</name>
<reference evidence="6" key="1">
    <citation type="submission" date="2019-08" db="EMBL/GenBank/DDBJ databases">
        <authorList>
            <person name="Kucharzyk K."/>
            <person name="Murdoch R.W."/>
            <person name="Higgins S."/>
            <person name="Loffler F."/>
        </authorList>
    </citation>
    <scope>NUCLEOTIDE SEQUENCE</scope>
</reference>
<evidence type="ECO:0000259" key="4">
    <source>
        <dbReference type="Pfam" id="PF00389"/>
    </source>
</evidence>
<dbReference type="EC" id="1.1.1.81" evidence="6"/>
<dbReference type="GO" id="GO:0051287">
    <property type="term" value="F:NAD binding"/>
    <property type="evidence" value="ECO:0007669"/>
    <property type="project" value="InterPro"/>
</dbReference>
<accession>A0A645CE09</accession>
<protein>
    <submittedName>
        <fullName evidence="6">Hydroxypyruvate reductase</fullName>
        <ecNumber evidence="6">1.1.1.81</ecNumber>
    </submittedName>
</protein>
<dbReference type="Pfam" id="PF00389">
    <property type="entry name" value="2-Hacid_dh"/>
    <property type="match status" value="1"/>
</dbReference>
<sequence length="267" mass="29495">MTSNNLKLLRKCKIIVRFGIGVDEVDIDAATRQGIIVCNVPDYCQSESADHTIALALGVSRKMHLLYDQTRSGFWDASVANNAPRNYGKIFALVGCGSTGRMVAERAQAFGMKVVAEDPYIPDSVFISNDIKRYKNLDEMLSVADFVSLHLPLNEKTEEIINKKTLTHMKPSSYLINISRGGLVNEDDLYEALINGCIAGAGLDVLRKEPPDGINRLATLPNVIITPHTAWNSKEALPELRTKVATEIVLFFQGLTPCYVVNKSLLR</sequence>
<dbReference type="InterPro" id="IPR043322">
    <property type="entry name" value="CtBP"/>
</dbReference>
<feature type="domain" description="D-isomer specific 2-hydroxyacid dehydrogenase NAD-binding" evidence="5">
    <location>
        <begin position="53"/>
        <end position="230"/>
    </location>
</feature>
<proteinExistence type="inferred from homology"/>
<feature type="domain" description="D-isomer specific 2-hydroxyacid dehydrogenase catalytic" evidence="4">
    <location>
        <begin position="3"/>
        <end position="262"/>
    </location>
</feature>